<evidence type="ECO:0000313" key="2">
    <source>
        <dbReference type="Proteomes" id="UP000538666"/>
    </source>
</evidence>
<keyword evidence="2" id="KW-1185">Reference proteome</keyword>
<name>A0A841JT29_9BACT</name>
<dbReference type="Proteomes" id="UP000538666">
    <property type="component" value="Unassembled WGS sequence"/>
</dbReference>
<proteinExistence type="predicted"/>
<comment type="caution">
    <text evidence="1">The sequence shown here is derived from an EMBL/GenBank/DDBJ whole genome shotgun (WGS) entry which is preliminary data.</text>
</comment>
<dbReference type="RefSeq" id="WP_050058751.1">
    <property type="nucleotide sequence ID" value="NZ_JACHEK010000003.1"/>
</dbReference>
<reference evidence="1 2" key="1">
    <citation type="submission" date="2020-08" db="EMBL/GenBank/DDBJ databases">
        <title>Genomic Encyclopedia of Type Strains, Phase IV (KMG-IV): sequencing the most valuable type-strain genomes for metagenomic binning, comparative biology and taxonomic classification.</title>
        <authorList>
            <person name="Goeker M."/>
        </authorList>
    </citation>
    <scope>NUCLEOTIDE SEQUENCE [LARGE SCALE GENOMIC DNA]</scope>
    <source>
        <strain evidence="1 2">DSM 103733</strain>
    </source>
</reference>
<accession>A0A841JT29</accession>
<organism evidence="1 2">
    <name type="scientific">Silvibacterium bohemicum</name>
    <dbReference type="NCBI Taxonomy" id="1577686"/>
    <lineage>
        <taxon>Bacteria</taxon>
        <taxon>Pseudomonadati</taxon>
        <taxon>Acidobacteriota</taxon>
        <taxon>Terriglobia</taxon>
        <taxon>Terriglobales</taxon>
        <taxon>Acidobacteriaceae</taxon>
        <taxon>Silvibacterium</taxon>
    </lineage>
</organism>
<dbReference type="EMBL" id="JACHEK010000003">
    <property type="protein sequence ID" value="MBB6143645.1"/>
    <property type="molecule type" value="Genomic_DNA"/>
</dbReference>
<protein>
    <submittedName>
        <fullName evidence="1">Uncharacterized protein</fullName>
    </submittedName>
</protein>
<gene>
    <name evidence="1" type="ORF">HNQ77_001594</name>
</gene>
<evidence type="ECO:0000313" key="1">
    <source>
        <dbReference type="EMBL" id="MBB6143645.1"/>
    </source>
</evidence>
<dbReference type="AlphaFoldDB" id="A0A841JT29"/>
<sequence length="83" mass="9276">MPDRATAAAVDVKFQTAMTGHLDLRYDRGLRRDVFLDRLSMIVYLWLSAVRICLIKATVSAISPAISSIDAGFMLTHEAMNYI</sequence>